<sequence length="258" mass="28979">MKDIFDKYLFVEKFSGTGWDAEDKHATNTEEYIKDFQATHGKKYERCFKTPCPYYSKLNTLFDGMKNRATGEHIVHLGPRKQSGKQSRSRDDSNKENPLQQDTSAATPPLTDTNPRTPMVNLTVMTNEEAEAGSGIGEPYDDELSLSPKRASLKCKRAESDNKTKISPKESRKRQKSDSSSVARRNAEAGTQLSRSILKDKTLLPPDPKGKLFRCVSSALGREPALAHIFILEEDRDRCKGILEGILEEAGFNIPMDY</sequence>
<dbReference type="EMBL" id="JARJLG010000179">
    <property type="protein sequence ID" value="KAJ7731926.1"/>
    <property type="molecule type" value="Genomic_DNA"/>
</dbReference>
<protein>
    <submittedName>
        <fullName evidence="2">Uncharacterized protein</fullName>
    </submittedName>
</protein>
<gene>
    <name evidence="2" type="ORF">DFH07DRAFT_968592</name>
</gene>
<organism evidence="2 3">
    <name type="scientific">Mycena maculata</name>
    <dbReference type="NCBI Taxonomy" id="230809"/>
    <lineage>
        <taxon>Eukaryota</taxon>
        <taxon>Fungi</taxon>
        <taxon>Dikarya</taxon>
        <taxon>Basidiomycota</taxon>
        <taxon>Agaricomycotina</taxon>
        <taxon>Agaricomycetes</taxon>
        <taxon>Agaricomycetidae</taxon>
        <taxon>Agaricales</taxon>
        <taxon>Marasmiineae</taxon>
        <taxon>Mycenaceae</taxon>
        <taxon>Mycena</taxon>
    </lineage>
</organism>
<proteinExistence type="predicted"/>
<evidence type="ECO:0000313" key="3">
    <source>
        <dbReference type="Proteomes" id="UP001215280"/>
    </source>
</evidence>
<comment type="caution">
    <text evidence="2">The sequence shown here is derived from an EMBL/GenBank/DDBJ whole genome shotgun (WGS) entry which is preliminary data.</text>
</comment>
<feature type="compositionally biased region" description="Polar residues" evidence="1">
    <location>
        <begin position="178"/>
        <end position="195"/>
    </location>
</feature>
<accession>A0AAD7MTX5</accession>
<feature type="compositionally biased region" description="Polar residues" evidence="1">
    <location>
        <begin position="96"/>
        <end position="116"/>
    </location>
</feature>
<dbReference type="AlphaFoldDB" id="A0AAD7MTX5"/>
<feature type="compositionally biased region" description="Basic and acidic residues" evidence="1">
    <location>
        <begin position="156"/>
        <end position="170"/>
    </location>
</feature>
<feature type="region of interest" description="Disordered" evidence="1">
    <location>
        <begin position="152"/>
        <end position="202"/>
    </location>
</feature>
<reference evidence="2" key="1">
    <citation type="submission" date="2023-03" db="EMBL/GenBank/DDBJ databases">
        <title>Massive genome expansion in bonnet fungi (Mycena s.s.) driven by repeated elements and novel gene families across ecological guilds.</title>
        <authorList>
            <consortium name="Lawrence Berkeley National Laboratory"/>
            <person name="Harder C.B."/>
            <person name="Miyauchi S."/>
            <person name="Viragh M."/>
            <person name="Kuo A."/>
            <person name="Thoen E."/>
            <person name="Andreopoulos B."/>
            <person name="Lu D."/>
            <person name="Skrede I."/>
            <person name="Drula E."/>
            <person name="Henrissat B."/>
            <person name="Morin E."/>
            <person name="Kohler A."/>
            <person name="Barry K."/>
            <person name="LaButti K."/>
            <person name="Morin E."/>
            <person name="Salamov A."/>
            <person name="Lipzen A."/>
            <person name="Mereny Z."/>
            <person name="Hegedus B."/>
            <person name="Baldrian P."/>
            <person name="Stursova M."/>
            <person name="Weitz H."/>
            <person name="Taylor A."/>
            <person name="Grigoriev I.V."/>
            <person name="Nagy L.G."/>
            <person name="Martin F."/>
            <person name="Kauserud H."/>
        </authorList>
    </citation>
    <scope>NUCLEOTIDE SEQUENCE</scope>
    <source>
        <strain evidence="2">CBHHK188m</strain>
    </source>
</reference>
<dbReference type="Proteomes" id="UP001215280">
    <property type="component" value="Unassembled WGS sequence"/>
</dbReference>
<evidence type="ECO:0000313" key="2">
    <source>
        <dbReference type="EMBL" id="KAJ7731926.1"/>
    </source>
</evidence>
<feature type="region of interest" description="Disordered" evidence="1">
    <location>
        <begin position="75"/>
        <end position="118"/>
    </location>
</feature>
<name>A0AAD7MTX5_9AGAR</name>
<keyword evidence="3" id="KW-1185">Reference proteome</keyword>
<evidence type="ECO:0000256" key="1">
    <source>
        <dbReference type="SAM" id="MobiDB-lite"/>
    </source>
</evidence>